<feature type="transmembrane region" description="Helical" evidence="1">
    <location>
        <begin position="504"/>
        <end position="521"/>
    </location>
</feature>
<dbReference type="InterPro" id="IPR029468">
    <property type="entry name" value="O-ag_pol_Wzy"/>
</dbReference>
<dbReference type="Proteomes" id="UP000004191">
    <property type="component" value="Unassembled WGS sequence"/>
</dbReference>
<reference evidence="2 3" key="1">
    <citation type="submission" date="2012-01" db="EMBL/GenBank/DDBJ databases">
        <title>The Genome Sequence of Helcococcus kunzii ATCC 51366.</title>
        <authorList>
            <consortium name="The Broad Institute Genome Sequencing Platform"/>
            <person name="Earl A."/>
            <person name="Ward D."/>
            <person name="Feldgarden M."/>
            <person name="Gevers D."/>
            <person name="Huys G."/>
            <person name="Young S.K."/>
            <person name="Zeng Q."/>
            <person name="Gargeya S."/>
            <person name="Fitzgerald M."/>
            <person name="Haas B."/>
            <person name="Abouelleil A."/>
            <person name="Alvarado L."/>
            <person name="Arachchi H.M."/>
            <person name="Berlin A."/>
            <person name="Chapman S.B."/>
            <person name="Gearin G."/>
            <person name="Goldberg J."/>
            <person name="Griggs A."/>
            <person name="Gujja S."/>
            <person name="Hansen M."/>
            <person name="Heiman D."/>
            <person name="Howarth C."/>
            <person name="Larimer J."/>
            <person name="Lui A."/>
            <person name="MacDonald P.J.P."/>
            <person name="McCowen C."/>
            <person name="Montmayeur A."/>
            <person name="Murphy C."/>
            <person name="Neiman D."/>
            <person name="Pearson M."/>
            <person name="Priest M."/>
            <person name="Roberts A."/>
            <person name="Saif S."/>
            <person name="Shea T."/>
            <person name="Sisk P."/>
            <person name="Stolte C."/>
            <person name="Sykes S."/>
            <person name="Wortman J."/>
            <person name="Nusbaum C."/>
            <person name="Birren B."/>
        </authorList>
    </citation>
    <scope>NUCLEOTIDE SEQUENCE [LARGE SCALE GENOMIC DNA]</scope>
    <source>
        <strain evidence="2 3">ATCC 51366</strain>
    </source>
</reference>
<dbReference type="AlphaFoldDB" id="H3NLB9"/>
<feature type="transmembrane region" description="Helical" evidence="1">
    <location>
        <begin position="12"/>
        <end position="29"/>
    </location>
</feature>
<dbReference type="OrthoDB" id="1938692at2"/>
<dbReference type="NCBIfam" id="TIGR04370">
    <property type="entry name" value="glyco_rpt_poly"/>
    <property type="match status" value="1"/>
</dbReference>
<name>H3NLB9_9FIRM</name>
<feature type="transmembrane region" description="Helical" evidence="1">
    <location>
        <begin position="438"/>
        <end position="457"/>
    </location>
</feature>
<keyword evidence="3" id="KW-1185">Reference proteome</keyword>
<dbReference type="EMBL" id="AGEI01000003">
    <property type="protein sequence ID" value="EHR36000.1"/>
    <property type="molecule type" value="Genomic_DNA"/>
</dbReference>
<evidence type="ECO:0000313" key="3">
    <source>
        <dbReference type="Proteomes" id="UP000004191"/>
    </source>
</evidence>
<evidence type="ECO:0008006" key="4">
    <source>
        <dbReference type="Google" id="ProtNLM"/>
    </source>
</evidence>
<evidence type="ECO:0000313" key="2">
    <source>
        <dbReference type="EMBL" id="EHR36000.1"/>
    </source>
</evidence>
<feature type="transmembrane region" description="Helical" evidence="1">
    <location>
        <begin position="35"/>
        <end position="52"/>
    </location>
</feature>
<dbReference type="eggNOG" id="ENOG502Z9BQ">
    <property type="taxonomic scope" value="Bacteria"/>
</dbReference>
<keyword evidence="1" id="KW-0812">Transmembrane</keyword>
<accession>H3NLB9</accession>
<feature type="transmembrane region" description="Helical" evidence="1">
    <location>
        <begin position="301"/>
        <end position="323"/>
    </location>
</feature>
<feature type="transmembrane region" description="Helical" evidence="1">
    <location>
        <begin position="104"/>
        <end position="122"/>
    </location>
</feature>
<evidence type="ECO:0000256" key="1">
    <source>
        <dbReference type="SAM" id="Phobius"/>
    </source>
</evidence>
<proteinExistence type="predicted"/>
<protein>
    <recommendedName>
        <fullName evidence="4">O-antigen polysaccharide polymerase Wzy</fullName>
    </recommendedName>
</protein>
<dbReference type="STRING" id="883114.HMPREF9709_00096"/>
<feature type="transmembrane region" description="Helical" evidence="1">
    <location>
        <begin position="184"/>
        <end position="203"/>
    </location>
</feature>
<organism evidence="2 3">
    <name type="scientific">Helcococcus kunzii ATCC 51366</name>
    <dbReference type="NCBI Taxonomy" id="883114"/>
    <lineage>
        <taxon>Bacteria</taxon>
        <taxon>Bacillati</taxon>
        <taxon>Bacillota</taxon>
        <taxon>Tissierellia</taxon>
        <taxon>Tissierellales</taxon>
        <taxon>Peptoniphilaceae</taxon>
        <taxon>Helcococcus</taxon>
    </lineage>
</organism>
<feature type="transmembrane region" description="Helical" evidence="1">
    <location>
        <begin position="59"/>
        <end position="84"/>
    </location>
</feature>
<keyword evidence="1" id="KW-1133">Transmembrane helix</keyword>
<dbReference type="HOGENOM" id="CLU_030253_0_0_9"/>
<comment type="caution">
    <text evidence="2">The sequence shown here is derived from an EMBL/GenBank/DDBJ whole genome shotgun (WGS) entry which is preliminary data.</text>
</comment>
<sequence>MKQRINYYTNLIRRCMTSLSVILTIFGIFTKNPYAFLFSTTIIILSNVIMSLEDIKDHVIFLLFNVTFTVFLMSRFIASGIFGADFEYSGMFEMSFTKDVTVNIIYFINLSIIALTLAYKYFYSKDKEDVKTESFVVGIIDSIIVFFKKSIKSLLPKKNKVTKTKSKNKFVLYIKENREEIKKYIAIISFTIFIVSVLVKIYTSFEDAKLISKVGYRESFLIDKTSVPITKRIMDIVGRMYFTSFMIFIATKPKLKYVIALSVIFIIPSVFRLKSGARNDIMLDFFILFVYFVYRIENKTIINRILTVAVILAPILIIILMLVEGSRGTLNEAQKQGSGIIDKLLKFLYNQGVSARVIGNAQEFSGQIPHKCYSLGEIIDFVKYSVVGKIMRFAEPQGQSYEVFLGKSQLSHALTFIQSPYEYLNKGLGTGSSYIAELYIDLGIFGIIAGSAFYGYFINKLRKMFFSTKTYIVAIMLIMTRNLFFVPRSSYTFFLNRLLQETQIMIFIFIFISSILLSYIAKKKKYK</sequence>
<keyword evidence="1" id="KW-0472">Membrane</keyword>
<feature type="transmembrane region" description="Helical" evidence="1">
    <location>
        <begin position="464"/>
        <end position="484"/>
    </location>
</feature>
<dbReference type="Pfam" id="PF14296">
    <property type="entry name" value="O-ag_pol_Wzy"/>
    <property type="match status" value="1"/>
</dbReference>
<feature type="transmembrane region" description="Helical" evidence="1">
    <location>
        <begin position="255"/>
        <end position="271"/>
    </location>
</feature>
<gene>
    <name evidence="2" type="ORF">HMPREF9709_00096</name>
</gene>